<gene>
    <name evidence="1" type="ORF">Afil01_08950</name>
</gene>
<proteinExistence type="predicted"/>
<organism evidence="1 2">
    <name type="scientific">Actinorhabdospora filicis</name>
    <dbReference type="NCBI Taxonomy" id="1785913"/>
    <lineage>
        <taxon>Bacteria</taxon>
        <taxon>Bacillati</taxon>
        <taxon>Actinomycetota</taxon>
        <taxon>Actinomycetes</taxon>
        <taxon>Micromonosporales</taxon>
        <taxon>Micromonosporaceae</taxon>
        <taxon>Actinorhabdospora</taxon>
    </lineage>
</organism>
<comment type="caution">
    <text evidence="1">The sequence shown here is derived from an EMBL/GenBank/DDBJ whole genome shotgun (WGS) entry which is preliminary data.</text>
</comment>
<dbReference type="EMBL" id="BSTX01000001">
    <property type="protein sequence ID" value="GLZ76088.1"/>
    <property type="molecule type" value="Genomic_DNA"/>
</dbReference>
<reference evidence="1" key="1">
    <citation type="submission" date="2023-03" db="EMBL/GenBank/DDBJ databases">
        <title>Actinorhabdospora filicis NBRC 111898.</title>
        <authorList>
            <person name="Ichikawa N."/>
            <person name="Sato H."/>
            <person name="Tonouchi N."/>
        </authorList>
    </citation>
    <scope>NUCLEOTIDE SEQUENCE</scope>
    <source>
        <strain evidence="1">NBRC 111898</strain>
    </source>
</reference>
<evidence type="ECO:0000313" key="1">
    <source>
        <dbReference type="EMBL" id="GLZ76088.1"/>
    </source>
</evidence>
<evidence type="ECO:0000313" key="2">
    <source>
        <dbReference type="Proteomes" id="UP001165079"/>
    </source>
</evidence>
<protein>
    <submittedName>
        <fullName evidence="1">Uncharacterized protein</fullName>
    </submittedName>
</protein>
<keyword evidence="2" id="KW-1185">Reference proteome</keyword>
<dbReference type="Proteomes" id="UP001165079">
    <property type="component" value="Unassembled WGS sequence"/>
</dbReference>
<accession>A0A9W6W7M2</accession>
<dbReference type="AlphaFoldDB" id="A0A9W6W7M2"/>
<name>A0A9W6W7M2_9ACTN</name>
<sequence>MRRDDHEVPVPDKRHDLGEERGGELLGLVVDGVADRIGHPRRHTAALQPVEVGEEPADAFVDGGDGAELEVGDPPTREYQRVQIILMRKEADQC</sequence>